<comment type="subcellular location">
    <subcellularLocation>
        <location evidence="9">Cell membrane</location>
        <topology evidence="9">Multi-pass membrane protein</topology>
    </subcellularLocation>
</comment>
<feature type="transmembrane region" description="Helical" evidence="9">
    <location>
        <begin position="122"/>
        <end position="144"/>
    </location>
</feature>
<keyword evidence="7 9" id="KW-1133">Transmembrane helix</keyword>
<dbReference type="AlphaFoldDB" id="A0AA46DZ30"/>
<dbReference type="PANTHER" id="PTHR33695:SF1">
    <property type="entry name" value="LIPOPROTEIN SIGNAL PEPTIDASE"/>
    <property type="match status" value="1"/>
</dbReference>
<dbReference type="Proteomes" id="UP000294678">
    <property type="component" value="Unassembled WGS sequence"/>
</dbReference>
<dbReference type="InterPro" id="IPR001872">
    <property type="entry name" value="Peptidase_A8"/>
</dbReference>
<evidence type="ECO:0000256" key="6">
    <source>
        <dbReference type="ARBA" id="ARBA00022801"/>
    </source>
</evidence>
<dbReference type="PANTHER" id="PTHR33695">
    <property type="entry name" value="LIPOPROTEIN SIGNAL PEPTIDASE"/>
    <property type="match status" value="1"/>
</dbReference>
<dbReference type="HAMAP" id="MF_00161">
    <property type="entry name" value="LspA"/>
    <property type="match status" value="1"/>
</dbReference>
<dbReference type="GO" id="GO:0005886">
    <property type="term" value="C:plasma membrane"/>
    <property type="evidence" value="ECO:0007669"/>
    <property type="project" value="UniProtKB-SubCell"/>
</dbReference>
<dbReference type="RefSeq" id="WP_134112657.1">
    <property type="nucleotide sequence ID" value="NZ_SOBG01000003.1"/>
</dbReference>
<feature type="active site" evidence="9">
    <location>
        <position position="112"/>
    </location>
</feature>
<keyword evidence="5 9" id="KW-0064">Aspartyl protease</keyword>
<keyword evidence="13" id="KW-1185">Reference proteome</keyword>
<evidence type="ECO:0000256" key="4">
    <source>
        <dbReference type="ARBA" id="ARBA00022692"/>
    </source>
</evidence>
<keyword evidence="2 9" id="KW-1003">Cell membrane</keyword>
<evidence type="ECO:0000256" key="7">
    <source>
        <dbReference type="ARBA" id="ARBA00022989"/>
    </source>
</evidence>
<protein>
    <recommendedName>
        <fullName evidence="9">Lipoprotein signal peptidase</fullName>
        <ecNumber evidence="9">3.4.23.36</ecNumber>
    </recommendedName>
    <alternativeName>
        <fullName evidence="9">Prolipoprotein signal peptidase</fullName>
    </alternativeName>
    <alternativeName>
        <fullName evidence="9">Signal peptidase II</fullName>
        <shortName evidence="9">SPase II</shortName>
    </alternativeName>
</protein>
<dbReference type="PROSITE" id="PS00855">
    <property type="entry name" value="SPASE_II"/>
    <property type="match status" value="1"/>
</dbReference>
<evidence type="ECO:0000256" key="2">
    <source>
        <dbReference type="ARBA" id="ARBA00022475"/>
    </source>
</evidence>
<feature type="active site" evidence="9">
    <location>
        <position position="128"/>
    </location>
</feature>
<dbReference type="PRINTS" id="PR00781">
    <property type="entry name" value="LIPOSIGPTASE"/>
</dbReference>
<dbReference type="Pfam" id="PF01252">
    <property type="entry name" value="Peptidase_A8"/>
    <property type="match status" value="1"/>
</dbReference>
<accession>A0AA46DZ30</accession>
<evidence type="ECO:0000256" key="8">
    <source>
        <dbReference type="ARBA" id="ARBA00023136"/>
    </source>
</evidence>
<dbReference type="GO" id="GO:0004190">
    <property type="term" value="F:aspartic-type endopeptidase activity"/>
    <property type="evidence" value="ECO:0007669"/>
    <property type="project" value="UniProtKB-UniRule"/>
</dbReference>
<comment type="caution">
    <text evidence="9">Lacks conserved residue(s) required for the propagation of feature annotation.</text>
</comment>
<comment type="pathway">
    <text evidence="9">Protein modification; lipoprotein biosynthesis (signal peptide cleavage).</text>
</comment>
<comment type="caution">
    <text evidence="12">The sequence shown here is derived from an EMBL/GenBank/DDBJ whole genome shotgun (WGS) entry which is preliminary data.</text>
</comment>
<comment type="similarity">
    <text evidence="1 9 11">Belongs to the peptidase A8 family.</text>
</comment>
<evidence type="ECO:0000256" key="3">
    <source>
        <dbReference type="ARBA" id="ARBA00022670"/>
    </source>
</evidence>
<evidence type="ECO:0000256" key="11">
    <source>
        <dbReference type="RuleBase" id="RU004181"/>
    </source>
</evidence>
<organism evidence="12 13">
    <name type="scientific">Hypnocyclicus thermotrophus</name>
    <dbReference type="NCBI Taxonomy" id="1627895"/>
    <lineage>
        <taxon>Bacteria</taxon>
        <taxon>Fusobacteriati</taxon>
        <taxon>Fusobacteriota</taxon>
        <taxon>Fusobacteriia</taxon>
        <taxon>Fusobacteriales</taxon>
        <taxon>Fusobacteriaceae</taxon>
        <taxon>Hypnocyclicus</taxon>
    </lineage>
</organism>
<dbReference type="EC" id="3.4.23.36" evidence="9"/>
<name>A0AA46DZ30_9FUSO</name>
<feature type="transmembrane region" description="Helical" evidence="9">
    <location>
        <begin position="85"/>
        <end position="102"/>
    </location>
</feature>
<comment type="catalytic activity">
    <reaction evidence="9 10">
        <text>Release of signal peptides from bacterial membrane prolipoproteins. Hydrolyzes -Xaa-Yaa-Zaa-|-(S,diacylglyceryl)Cys-, in which Xaa is hydrophobic (preferably Leu), and Yaa (Ala or Ser) and Zaa (Gly or Ala) have small, neutral side chains.</text>
        <dbReference type="EC" id="3.4.23.36"/>
    </reaction>
</comment>
<keyword evidence="4 9" id="KW-0812">Transmembrane</keyword>
<evidence type="ECO:0000256" key="1">
    <source>
        <dbReference type="ARBA" id="ARBA00006139"/>
    </source>
</evidence>
<evidence type="ECO:0000256" key="5">
    <source>
        <dbReference type="ARBA" id="ARBA00022750"/>
    </source>
</evidence>
<evidence type="ECO:0000256" key="10">
    <source>
        <dbReference type="RuleBase" id="RU000594"/>
    </source>
</evidence>
<feature type="transmembrane region" description="Helical" evidence="9">
    <location>
        <begin position="57"/>
        <end position="76"/>
    </location>
</feature>
<evidence type="ECO:0000313" key="13">
    <source>
        <dbReference type="Proteomes" id="UP000294678"/>
    </source>
</evidence>
<dbReference type="GO" id="GO:0006508">
    <property type="term" value="P:proteolysis"/>
    <property type="evidence" value="ECO:0007669"/>
    <property type="project" value="UniProtKB-KW"/>
</dbReference>
<dbReference type="NCBIfam" id="TIGR00077">
    <property type="entry name" value="lspA"/>
    <property type="match status" value="1"/>
</dbReference>
<gene>
    <name evidence="9" type="primary">lspA</name>
    <name evidence="12" type="ORF">EV215_0762</name>
</gene>
<comment type="function">
    <text evidence="9 10">This protein specifically catalyzes the removal of signal peptides from prolipoproteins.</text>
</comment>
<keyword evidence="8 9" id="KW-0472">Membrane</keyword>
<evidence type="ECO:0000256" key="9">
    <source>
        <dbReference type="HAMAP-Rule" id="MF_00161"/>
    </source>
</evidence>
<evidence type="ECO:0000313" key="12">
    <source>
        <dbReference type="EMBL" id="TDT71389.1"/>
    </source>
</evidence>
<keyword evidence="3 9" id="KW-0645">Protease</keyword>
<sequence>MYSIVLVLILLIVDQISKYIVAKNLDVSQSIPIIKDFFHITYVQNRGIAFGMFQGRLNIVTIISLFAAIFIFYYIFKNREKLSKLSLYSYLFIFSGALGNILDRLMRQYVVDFIDFRGIWEYIFNFADVYINIGVILMVIEYILEEKKKRQEESK</sequence>
<reference evidence="12 13" key="1">
    <citation type="submission" date="2019-03" db="EMBL/GenBank/DDBJ databases">
        <title>Genomic Encyclopedia of Type Strains, Phase IV (KMG-IV): sequencing the most valuable type-strain genomes for metagenomic binning, comparative biology and taxonomic classification.</title>
        <authorList>
            <person name="Goeker M."/>
        </authorList>
    </citation>
    <scope>NUCLEOTIDE SEQUENCE [LARGE SCALE GENOMIC DNA]</scope>
    <source>
        <strain evidence="12 13">DSM 100055</strain>
    </source>
</reference>
<proteinExistence type="inferred from homology"/>
<keyword evidence="6 9" id="KW-0378">Hydrolase</keyword>
<dbReference type="EMBL" id="SOBG01000003">
    <property type="protein sequence ID" value="TDT71389.1"/>
    <property type="molecule type" value="Genomic_DNA"/>
</dbReference>